<sequence>MKPVRTEQRNGYDIRIRTLLVHETRNAPGAAAPVAVRHAAFVQIAREGEIYVDWQRPRNYKGSVSRDDAEAQALDYAVRLVERRPFDGPAPEDSGGGPTRPGQVSRGTQLRRRS</sequence>
<evidence type="ECO:0000313" key="2">
    <source>
        <dbReference type="EMBL" id="BCZ85165.1"/>
    </source>
</evidence>
<evidence type="ECO:0000256" key="1">
    <source>
        <dbReference type="SAM" id="MobiDB-lite"/>
    </source>
</evidence>
<name>A0ABN6JWH0_9BURK</name>
<accession>A0ABN6JWH0</accession>
<protein>
    <recommendedName>
        <fullName evidence="4">DUF2188 domain-containing protein</fullName>
    </recommendedName>
</protein>
<evidence type="ECO:0008006" key="4">
    <source>
        <dbReference type="Google" id="ProtNLM"/>
    </source>
</evidence>
<evidence type="ECO:0000313" key="3">
    <source>
        <dbReference type="Proteomes" id="UP001319874"/>
    </source>
</evidence>
<proteinExistence type="predicted"/>
<dbReference type="Proteomes" id="UP001319874">
    <property type="component" value="Chromosome 4"/>
</dbReference>
<reference evidence="2 3" key="1">
    <citation type="journal article" date="2022" name="Front. Microbiol.">
        <title>Identification and characterization of a novel class of self-sufficient cytochrome P450 hydroxylase involved in cyclohexanecarboxylate degradation in Paraburkholderia terrae strain KU-64.</title>
        <authorList>
            <person name="Yamamoto T."/>
            <person name="Hasegawa Y."/>
            <person name="Iwaki H."/>
        </authorList>
    </citation>
    <scope>NUCLEOTIDE SEQUENCE [LARGE SCALE GENOMIC DNA]</scope>
    <source>
        <strain evidence="2 3">KU-64</strain>
    </source>
</reference>
<organism evidence="2 3">
    <name type="scientific">Paraburkholderia terrae</name>
    <dbReference type="NCBI Taxonomy" id="311230"/>
    <lineage>
        <taxon>Bacteria</taxon>
        <taxon>Pseudomonadati</taxon>
        <taxon>Pseudomonadota</taxon>
        <taxon>Betaproteobacteria</taxon>
        <taxon>Burkholderiales</taxon>
        <taxon>Burkholderiaceae</taxon>
        <taxon>Paraburkholderia</taxon>
    </lineage>
</organism>
<gene>
    <name evidence="2" type="ORF">PTKU64_88400</name>
</gene>
<keyword evidence="3" id="KW-1185">Reference proteome</keyword>
<feature type="region of interest" description="Disordered" evidence="1">
    <location>
        <begin position="82"/>
        <end position="114"/>
    </location>
</feature>
<dbReference type="EMBL" id="AP024958">
    <property type="protein sequence ID" value="BCZ85165.1"/>
    <property type="molecule type" value="Genomic_DNA"/>
</dbReference>